<name>A0A0F9LR54_9ZZZZ</name>
<dbReference type="EMBL" id="LAZR01019614">
    <property type="protein sequence ID" value="KKL91893.1"/>
    <property type="molecule type" value="Genomic_DNA"/>
</dbReference>
<keyword evidence="1" id="KW-1133">Transmembrane helix</keyword>
<evidence type="ECO:0000256" key="1">
    <source>
        <dbReference type="SAM" id="Phobius"/>
    </source>
</evidence>
<keyword evidence="1" id="KW-0812">Transmembrane</keyword>
<evidence type="ECO:0000313" key="3">
    <source>
        <dbReference type="EMBL" id="KKM97569.1"/>
    </source>
</evidence>
<evidence type="ECO:0000313" key="2">
    <source>
        <dbReference type="EMBL" id="KKL91893.1"/>
    </source>
</evidence>
<reference evidence="3" key="1">
    <citation type="journal article" date="2015" name="Nature">
        <title>Complex archaea that bridge the gap between prokaryotes and eukaryotes.</title>
        <authorList>
            <person name="Spang A."/>
            <person name="Saw J.H."/>
            <person name="Jorgensen S.L."/>
            <person name="Zaremba-Niedzwiedzka K."/>
            <person name="Martijn J."/>
            <person name="Lind A.E."/>
            <person name="van Eijk R."/>
            <person name="Schleper C."/>
            <person name="Guy L."/>
            <person name="Ettema T.J."/>
        </authorList>
    </citation>
    <scope>NUCLEOTIDE SEQUENCE</scope>
</reference>
<keyword evidence="1" id="KW-0472">Membrane</keyword>
<feature type="transmembrane region" description="Helical" evidence="1">
    <location>
        <begin position="32"/>
        <end position="52"/>
    </location>
</feature>
<gene>
    <name evidence="3" type="ORF">LCGC14_1166570</name>
    <name evidence="2" type="ORF">LCGC14_1890200</name>
</gene>
<feature type="transmembrane region" description="Helical" evidence="1">
    <location>
        <begin position="7"/>
        <end position="26"/>
    </location>
</feature>
<organism evidence="3">
    <name type="scientific">marine sediment metagenome</name>
    <dbReference type="NCBI Taxonomy" id="412755"/>
    <lineage>
        <taxon>unclassified sequences</taxon>
        <taxon>metagenomes</taxon>
        <taxon>ecological metagenomes</taxon>
    </lineage>
</organism>
<dbReference type="AlphaFoldDB" id="A0A0F9LR54"/>
<accession>A0A0F9LR54</accession>
<comment type="caution">
    <text evidence="3">The sequence shown here is derived from an EMBL/GenBank/DDBJ whole genome shotgun (WGS) entry which is preliminary data.</text>
</comment>
<dbReference type="EMBL" id="LAZR01005731">
    <property type="protein sequence ID" value="KKM97569.1"/>
    <property type="molecule type" value="Genomic_DNA"/>
</dbReference>
<protein>
    <submittedName>
        <fullName evidence="3">Uncharacterized protein</fullName>
    </submittedName>
</protein>
<proteinExistence type="predicted"/>
<sequence>MKSARTLTAIILISVCGWVAIVGLVIKPPFWLGAILSIIGGLAIGAVVSYLIRRWWFRRWAK</sequence>